<dbReference type="Pfam" id="PF25211">
    <property type="entry name" value="DUF7839"/>
    <property type="match status" value="1"/>
</dbReference>
<dbReference type="InterPro" id="IPR057161">
    <property type="entry name" value="DUF7839"/>
</dbReference>
<dbReference type="AlphaFoldDB" id="A0A1H7LVB9"/>
<evidence type="ECO:0000313" key="2">
    <source>
        <dbReference type="EMBL" id="SEL02267.1"/>
    </source>
</evidence>
<dbReference type="PANTHER" id="PTHR43704:SF2">
    <property type="entry name" value="HTH CRP-TYPE DOMAIN-CONTAINING PROTEIN"/>
    <property type="match status" value="1"/>
</dbReference>
<dbReference type="PIRSF" id="PIRSF004955">
    <property type="entry name" value="HTH_arch"/>
    <property type="match status" value="1"/>
</dbReference>
<feature type="domain" description="HTH crp-type" evidence="1">
    <location>
        <begin position="19"/>
        <end position="69"/>
    </location>
</feature>
<protein>
    <submittedName>
        <fullName evidence="2">Putative transcriptional regulator</fullName>
    </submittedName>
</protein>
<dbReference type="STRING" id="190974.SAMN05216439_1824"/>
<dbReference type="InterPro" id="IPR036390">
    <property type="entry name" value="WH_DNA-bd_sf"/>
</dbReference>
<dbReference type="Pfam" id="PF13412">
    <property type="entry name" value="HTH_24"/>
    <property type="match status" value="1"/>
</dbReference>
<dbReference type="PANTHER" id="PTHR43704">
    <property type="entry name" value="BSR5907 PROTEIN"/>
    <property type="match status" value="1"/>
</dbReference>
<dbReference type="GO" id="GO:0003677">
    <property type="term" value="F:DNA binding"/>
    <property type="evidence" value="ECO:0007669"/>
    <property type="project" value="InterPro"/>
</dbReference>
<dbReference type="CDD" id="cd00092">
    <property type="entry name" value="HTH_CRP"/>
    <property type="match status" value="1"/>
</dbReference>
<evidence type="ECO:0000259" key="1">
    <source>
        <dbReference type="SMART" id="SM00419"/>
    </source>
</evidence>
<dbReference type="SUPFAM" id="SSF46785">
    <property type="entry name" value="Winged helix' DNA-binding domain"/>
    <property type="match status" value="1"/>
</dbReference>
<dbReference type="InterPro" id="IPR012318">
    <property type="entry name" value="HTH_CRP"/>
</dbReference>
<name>A0A1H7LVB9_9EURY</name>
<dbReference type="GO" id="GO:0006355">
    <property type="term" value="P:regulation of DNA-templated transcription"/>
    <property type="evidence" value="ECO:0007669"/>
    <property type="project" value="InterPro"/>
</dbReference>
<organism evidence="2 3">
    <name type="scientific">Methanobrevibacter gottschalkii</name>
    <dbReference type="NCBI Taxonomy" id="190974"/>
    <lineage>
        <taxon>Archaea</taxon>
        <taxon>Methanobacteriati</taxon>
        <taxon>Methanobacteriota</taxon>
        <taxon>Methanomada group</taxon>
        <taxon>Methanobacteria</taxon>
        <taxon>Methanobacteriales</taxon>
        <taxon>Methanobacteriaceae</taxon>
        <taxon>Methanobrevibacter</taxon>
    </lineage>
</organism>
<gene>
    <name evidence="2" type="ORF">SAMN05216439_1824</name>
</gene>
<dbReference type="InterPro" id="IPR036388">
    <property type="entry name" value="WH-like_DNA-bd_sf"/>
</dbReference>
<evidence type="ECO:0000313" key="3">
    <source>
        <dbReference type="Proteomes" id="UP000199506"/>
    </source>
</evidence>
<dbReference type="Gene3D" id="1.10.10.10">
    <property type="entry name" value="Winged helix-like DNA-binding domain superfamily/Winged helix DNA-binding domain"/>
    <property type="match status" value="1"/>
</dbReference>
<dbReference type="InterPro" id="IPR012015">
    <property type="entry name" value="UCP_HTH_arc"/>
</dbReference>
<reference evidence="2 3" key="1">
    <citation type="submission" date="2016-10" db="EMBL/GenBank/DDBJ databases">
        <authorList>
            <person name="de Groot N.N."/>
        </authorList>
    </citation>
    <scope>NUCLEOTIDE SEQUENCE [LARGE SCALE GENOMIC DNA]</scope>
    <source>
        <strain evidence="2 3">DSM 11978</strain>
    </source>
</reference>
<dbReference type="SMART" id="SM00419">
    <property type="entry name" value="HTH_CRP"/>
    <property type="match status" value="1"/>
</dbReference>
<accession>A0A1H7LVB9</accession>
<dbReference type="EMBL" id="FOAK01000008">
    <property type="protein sequence ID" value="SEL02267.1"/>
    <property type="molecule type" value="Genomic_DNA"/>
</dbReference>
<sequence length="268" mass="29441">MMKAFKKRGALTHFQILSEISKQDPHLKQKDLANKLGITIQAVSENIKTLIEQGYISSKDGRSPYKITQKGIEKVKKDAISLRKYSDAVLETMNHYKTIWPAIAREDLQKDDIVGLFMDDGVLYAHKKEENATGIVMDNTKEGMDVALSNLTGTIDVNNGEVTIINVPTIKDGGSKASDLELIKKVYENGTNSGEPIDKIACAGTVSRAIINKLELPLDIEYAAPNATANAARKGLNVLAICVGDMSKAFTRELESEKIKYNVIDGKK</sequence>
<dbReference type="Proteomes" id="UP000199506">
    <property type="component" value="Unassembled WGS sequence"/>
</dbReference>
<proteinExistence type="predicted"/>